<sequence length="267" mass="31723">MEITYIIGAFEFLGFHFCEKILDDGKEVVGVQLVSTDDDYLIEEMRLHIGRNANFSECELHSLEIEDIDSFKNVWIVDFYDFFMKEREEKVLKNESLNNVFEKLDNSKNKVVFLLPISLLSHSMFEEEKKQLQNLLESLEVPVQEIYLPTIYGPWQPKEFLFHQAISDEVKQWNYTQREWTGDAIYVEDMVEAVLKIIEERNDRYLLINKEKDQWMQVAAQLKLAHQPIDEKRITFDGVKRIVEPSISIEEGLMRQKRLMQSLRFED</sequence>
<proteinExistence type="predicted"/>
<dbReference type="RefSeq" id="WP_126408845.1">
    <property type="nucleotide sequence ID" value="NZ_RXNT01000008.1"/>
</dbReference>
<comment type="caution">
    <text evidence="1">The sequence shown here is derived from an EMBL/GenBank/DDBJ whole genome shotgun (WGS) entry which is preliminary data.</text>
</comment>
<dbReference type="EMBL" id="RXNT01000008">
    <property type="protein sequence ID" value="RTR31528.1"/>
    <property type="molecule type" value="Genomic_DNA"/>
</dbReference>
<dbReference type="InterPro" id="IPR036291">
    <property type="entry name" value="NAD(P)-bd_dom_sf"/>
</dbReference>
<reference evidence="1 2" key="1">
    <citation type="submission" date="2018-12" db="EMBL/GenBank/DDBJ databases">
        <title>Bacillus yapensis draft genome sequence.</title>
        <authorList>
            <person name="Yu L."/>
            <person name="Xu X."/>
            <person name="Tang X."/>
        </authorList>
    </citation>
    <scope>NUCLEOTIDE SEQUENCE [LARGE SCALE GENOMIC DNA]</scope>
    <source>
        <strain evidence="1 2">XXST-01</strain>
    </source>
</reference>
<keyword evidence="2" id="KW-1185">Reference proteome</keyword>
<accession>A0A3S0RLR2</accession>
<dbReference type="Gene3D" id="3.40.50.720">
    <property type="entry name" value="NAD(P)-binding Rossmann-like Domain"/>
    <property type="match status" value="1"/>
</dbReference>
<protein>
    <recommendedName>
        <fullName evidence="3">NAD(P)-dependent oxidoreductase</fullName>
    </recommendedName>
</protein>
<dbReference type="SUPFAM" id="SSF51735">
    <property type="entry name" value="NAD(P)-binding Rossmann-fold domains"/>
    <property type="match status" value="1"/>
</dbReference>
<dbReference type="AlphaFoldDB" id="A0A3S0RLR2"/>
<dbReference type="OrthoDB" id="2938417at2"/>
<evidence type="ECO:0000313" key="1">
    <source>
        <dbReference type="EMBL" id="RTR31528.1"/>
    </source>
</evidence>
<evidence type="ECO:0008006" key="3">
    <source>
        <dbReference type="Google" id="ProtNLM"/>
    </source>
</evidence>
<evidence type="ECO:0000313" key="2">
    <source>
        <dbReference type="Proteomes" id="UP000271374"/>
    </source>
</evidence>
<name>A0A3S0RLR2_9BACI</name>
<gene>
    <name evidence="1" type="ORF">EKG37_11680</name>
</gene>
<dbReference type="Proteomes" id="UP000271374">
    <property type="component" value="Unassembled WGS sequence"/>
</dbReference>
<organism evidence="1 2">
    <name type="scientific">Bacillus yapensis</name>
    <dbReference type="NCBI Taxonomy" id="2492960"/>
    <lineage>
        <taxon>Bacteria</taxon>
        <taxon>Bacillati</taxon>
        <taxon>Bacillota</taxon>
        <taxon>Bacilli</taxon>
        <taxon>Bacillales</taxon>
        <taxon>Bacillaceae</taxon>
        <taxon>Bacillus</taxon>
    </lineage>
</organism>